<evidence type="ECO:0000256" key="3">
    <source>
        <dbReference type="ARBA" id="ARBA00022679"/>
    </source>
</evidence>
<keyword evidence="4 9" id="KW-0812">Transmembrane</keyword>
<proteinExistence type="predicted"/>
<organism evidence="10 11">
    <name type="scientific">candidate division WOR_3 bacterium SM23_60</name>
    <dbReference type="NCBI Taxonomy" id="1703780"/>
    <lineage>
        <taxon>Bacteria</taxon>
        <taxon>Bacteria division WOR-3</taxon>
    </lineage>
</organism>
<evidence type="ECO:0000256" key="8">
    <source>
        <dbReference type="ARBA" id="ARBA00023316"/>
    </source>
</evidence>
<evidence type="ECO:0000256" key="5">
    <source>
        <dbReference type="ARBA" id="ARBA00022989"/>
    </source>
</evidence>
<keyword evidence="6" id="KW-0333">Golgi apparatus</keyword>
<dbReference type="GO" id="GO:0071555">
    <property type="term" value="P:cell wall organization"/>
    <property type="evidence" value="ECO:0007669"/>
    <property type="project" value="UniProtKB-KW"/>
</dbReference>
<dbReference type="PANTHER" id="PTHR32044">
    <property type="entry name" value="GLUCOMANNAN 4-BETA-MANNOSYLTRANSFERASE 9"/>
    <property type="match status" value="1"/>
</dbReference>
<feature type="transmembrane region" description="Helical" evidence="9">
    <location>
        <begin position="304"/>
        <end position="326"/>
    </location>
</feature>
<dbReference type="FunFam" id="3.90.550.10:FF:000057">
    <property type="entry name" value="Glycosyltransferase-like protein, family 2"/>
    <property type="match status" value="1"/>
</dbReference>
<evidence type="ECO:0000256" key="1">
    <source>
        <dbReference type="ARBA" id="ARBA00004653"/>
    </source>
</evidence>
<evidence type="ECO:0000256" key="7">
    <source>
        <dbReference type="ARBA" id="ARBA00023136"/>
    </source>
</evidence>
<reference evidence="10 11" key="1">
    <citation type="journal article" date="2015" name="Microbiome">
        <title>Genomic resolution of linkages in carbon, nitrogen, and sulfur cycling among widespread estuary sediment bacteria.</title>
        <authorList>
            <person name="Baker B.J."/>
            <person name="Lazar C.S."/>
            <person name="Teske A.P."/>
            <person name="Dick G.J."/>
        </authorList>
    </citation>
    <scope>NUCLEOTIDE SEQUENCE [LARGE SCALE GENOMIC DNA]</scope>
    <source>
        <strain evidence="10">SM23_60</strain>
    </source>
</reference>
<keyword evidence="2" id="KW-0328">Glycosyltransferase</keyword>
<keyword evidence="3" id="KW-0808">Transferase</keyword>
<dbReference type="InterPro" id="IPR029044">
    <property type="entry name" value="Nucleotide-diphossugar_trans"/>
</dbReference>
<protein>
    <recommendedName>
        <fullName evidence="12">Glycosyltransferase 2-like domain-containing protein</fullName>
    </recommendedName>
</protein>
<comment type="caution">
    <text evidence="10">The sequence shown here is derived from an EMBL/GenBank/DDBJ whole genome shotgun (WGS) entry which is preliminary data.</text>
</comment>
<gene>
    <name evidence="10" type="ORF">AMJ87_11700</name>
</gene>
<evidence type="ECO:0000256" key="9">
    <source>
        <dbReference type="SAM" id="Phobius"/>
    </source>
</evidence>
<dbReference type="AlphaFoldDB" id="A0A0S8G7M1"/>
<feature type="transmembrane region" description="Helical" evidence="9">
    <location>
        <begin position="6"/>
        <end position="31"/>
    </location>
</feature>
<dbReference type="PATRIC" id="fig|1703780.3.peg.1884"/>
<evidence type="ECO:0000256" key="6">
    <source>
        <dbReference type="ARBA" id="ARBA00023034"/>
    </source>
</evidence>
<feature type="transmembrane region" description="Helical" evidence="9">
    <location>
        <begin position="338"/>
        <end position="360"/>
    </location>
</feature>
<feature type="transmembrane region" description="Helical" evidence="9">
    <location>
        <begin position="372"/>
        <end position="394"/>
    </location>
</feature>
<sequence>MITFVLIIYTVFVGILFFYSLHSFVLIYYYFHHKKNKQQSVEKKLENVPYVTVQLPVYNERFVVHRLLKSVVELDYPRDKLEIQVIDDSDDETVAVLERLVACYSNQGFCIEHIRRGTRTGFKAGALQYGLERARGEFIAIFDADFIVPRYFLKEMLPEFRAANIGGVQARWGHLNADSFLTRSQAISLDNHFAMEQRLRSYAGCFISFNGTCGVWSKQAVIEAGGWHGDTLAEDLDLSYRVQLKGWSIKYRNDIIVDGELPANAYGYRIQQNRWAKGTVQVARKLLPLIWRSSLRPFAKYESFVHLTCHVNFVAMLGLAVFSIPIVYFKIAGIVPDAYFIALSFCTIGAFGYPVSYYLSQRDSYRDYKRRIPFIFGVISYSMGLSVSNTKAIIEGLFDKGHIFVRTPKTGGTSKSYLPTARSIIPLLEVLLGLYMCVGLVYVTAHVQLILVPFLLLYAIGFLSMGFSSLFDGIRMLHTPEVLCSKKSS</sequence>
<dbReference type="Gene3D" id="3.90.550.10">
    <property type="entry name" value="Spore Coat Polysaccharide Biosynthesis Protein SpsA, Chain A"/>
    <property type="match status" value="1"/>
</dbReference>
<dbReference type="GO" id="GO:0016757">
    <property type="term" value="F:glycosyltransferase activity"/>
    <property type="evidence" value="ECO:0007669"/>
    <property type="project" value="UniProtKB-KW"/>
</dbReference>
<feature type="transmembrane region" description="Helical" evidence="9">
    <location>
        <begin position="424"/>
        <end position="443"/>
    </location>
</feature>
<keyword evidence="8" id="KW-0961">Cell wall biogenesis/degradation</keyword>
<keyword evidence="7 9" id="KW-0472">Membrane</keyword>
<dbReference type="EMBL" id="LJUO01000161">
    <property type="protein sequence ID" value="KPK68577.1"/>
    <property type="molecule type" value="Genomic_DNA"/>
</dbReference>
<dbReference type="PANTHER" id="PTHR32044:SF80">
    <property type="entry name" value="XYLOGLUCAN GLYCOSYLTRANSFERASE 2-RELATED"/>
    <property type="match status" value="1"/>
</dbReference>
<evidence type="ECO:0008006" key="12">
    <source>
        <dbReference type="Google" id="ProtNLM"/>
    </source>
</evidence>
<accession>A0A0S8G7M1</accession>
<dbReference type="SUPFAM" id="SSF53448">
    <property type="entry name" value="Nucleotide-diphospho-sugar transferases"/>
    <property type="match status" value="1"/>
</dbReference>
<evidence type="ECO:0000256" key="4">
    <source>
        <dbReference type="ARBA" id="ARBA00022692"/>
    </source>
</evidence>
<feature type="transmembrane region" description="Helical" evidence="9">
    <location>
        <begin position="450"/>
        <end position="471"/>
    </location>
</feature>
<evidence type="ECO:0000256" key="2">
    <source>
        <dbReference type="ARBA" id="ARBA00022676"/>
    </source>
</evidence>
<comment type="subcellular location">
    <subcellularLocation>
        <location evidence="1">Golgi apparatus membrane</location>
        <topology evidence="1">Multi-pass membrane protein</topology>
    </subcellularLocation>
</comment>
<evidence type="ECO:0000313" key="11">
    <source>
        <dbReference type="Proteomes" id="UP000051096"/>
    </source>
</evidence>
<name>A0A0S8G7M1_UNCW3</name>
<evidence type="ECO:0000313" key="10">
    <source>
        <dbReference type="EMBL" id="KPK68577.1"/>
    </source>
</evidence>
<dbReference type="Proteomes" id="UP000051096">
    <property type="component" value="Unassembled WGS sequence"/>
</dbReference>
<keyword evidence="5 9" id="KW-1133">Transmembrane helix</keyword>
<dbReference type="Pfam" id="PF13641">
    <property type="entry name" value="Glyco_tranf_2_3"/>
    <property type="match status" value="1"/>
</dbReference>